<comment type="caution">
    <text evidence="2">The sequence shown here is derived from an EMBL/GenBank/DDBJ whole genome shotgun (WGS) entry which is preliminary data.</text>
</comment>
<proteinExistence type="predicted"/>
<accession>A0A7J7KLX6</accession>
<evidence type="ECO:0000256" key="1">
    <source>
        <dbReference type="SAM" id="MobiDB-lite"/>
    </source>
</evidence>
<feature type="region of interest" description="Disordered" evidence="1">
    <location>
        <begin position="67"/>
        <end position="95"/>
    </location>
</feature>
<reference evidence="2" key="1">
    <citation type="submission" date="2020-06" db="EMBL/GenBank/DDBJ databases">
        <title>Draft genome of Bugula neritina, a colonial animal packing powerful symbionts and potential medicines.</title>
        <authorList>
            <person name="Rayko M."/>
        </authorList>
    </citation>
    <scope>NUCLEOTIDE SEQUENCE [LARGE SCALE GENOMIC DNA]</scope>
    <source>
        <strain evidence="2">Kwan_BN1</strain>
    </source>
</reference>
<dbReference type="Proteomes" id="UP000593567">
    <property type="component" value="Unassembled WGS sequence"/>
</dbReference>
<protein>
    <submittedName>
        <fullName evidence="2">Uncharacterized protein</fullName>
    </submittedName>
</protein>
<sequence length="319" mass="34767">MTVEWNQTEEVIQRLLSHTKGRQALIQKHIPVVLYSVAAVNNDVDDVAHRLRRWELPPLTSPVYSISDAINNPTTLQPAPPTSSRSPAEEPRSPVRRARFFRLSSENARLSLNSSVASANDQTAHSSRTNPFATRDRLTNDRVATNQATNNDLSTDLLNSDRVTNDPPHSNSLASASNSHSLESGTRTTSREVPSSSTSELSVAQPPALTLGSSSQSNTHTPSIRNLSTAGPGHLLERRQSSQPDNTLHSSASVMSPTPSPLRTRSQTSRPPLRSSATANPFTITWPPATGPSQSGSRRVTRQELRRNAAERSRRDANT</sequence>
<gene>
    <name evidence="2" type="ORF">EB796_002525</name>
</gene>
<dbReference type="EMBL" id="VXIV02000296">
    <property type="protein sequence ID" value="KAF6039164.1"/>
    <property type="molecule type" value="Genomic_DNA"/>
</dbReference>
<dbReference type="AlphaFoldDB" id="A0A7J7KLX6"/>
<feature type="compositionally biased region" description="Polar residues" evidence="1">
    <location>
        <begin position="183"/>
        <end position="202"/>
    </location>
</feature>
<name>A0A7J7KLX6_BUGNE</name>
<feature type="compositionally biased region" description="Polar residues" evidence="1">
    <location>
        <begin position="115"/>
        <end position="132"/>
    </location>
</feature>
<evidence type="ECO:0000313" key="3">
    <source>
        <dbReference type="Proteomes" id="UP000593567"/>
    </source>
</evidence>
<evidence type="ECO:0000313" key="2">
    <source>
        <dbReference type="EMBL" id="KAF6039164.1"/>
    </source>
</evidence>
<keyword evidence="3" id="KW-1185">Reference proteome</keyword>
<feature type="compositionally biased region" description="Polar residues" evidence="1">
    <location>
        <begin position="142"/>
        <end position="162"/>
    </location>
</feature>
<feature type="compositionally biased region" description="Low complexity" evidence="1">
    <location>
        <begin position="167"/>
        <end position="182"/>
    </location>
</feature>
<organism evidence="2 3">
    <name type="scientific">Bugula neritina</name>
    <name type="common">Brown bryozoan</name>
    <name type="synonym">Sertularia neritina</name>
    <dbReference type="NCBI Taxonomy" id="10212"/>
    <lineage>
        <taxon>Eukaryota</taxon>
        <taxon>Metazoa</taxon>
        <taxon>Spiralia</taxon>
        <taxon>Lophotrochozoa</taxon>
        <taxon>Bryozoa</taxon>
        <taxon>Gymnolaemata</taxon>
        <taxon>Cheilostomatida</taxon>
        <taxon>Flustrina</taxon>
        <taxon>Buguloidea</taxon>
        <taxon>Bugulidae</taxon>
        <taxon>Bugula</taxon>
    </lineage>
</organism>
<feature type="region of interest" description="Disordered" evidence="1">
    <location>
        <begin position="115"/>
        <end position="319"/>
    </location>
</feature>
<feature type="compositionally biased region" description="Basic and acidic residues" evidence="1">
    <location>
        <begin position="301"/>
        <end position="319"/>
    </location>
</feature>
<feature type="compositionally biased region" description="Polar residues" evidence="1">
    <location>
        <begin position="241"/>
        <end position="283"/>
    </location>
</feature>
<feature type="compositionally biased region" description="Polar residues" evidence="1">
    <location>
        <begin position="67"/>
        <end position="77"/>
    </location>
</feature>
<feature type="compositionally biased region" description="Polar residues" evidence="1">
    <location>
        <begin position="211"/>
        <end position="229"/>
    </location>
</feature>